<dbReference type="InterPro" id="IPR008855">
    <property type="entry name" value="TRAP-delta"/>
</dbReference>
<accession>A0A9Q0M251</accession>
<dbReference type="AlphaFoldDB" id="A0A9Q0M251"/>
<keyword evidence="10" id="KW-0832">Ubl conjugation</keyword>
<dbReference type="OrthoDB" id="10055808at2759"/>
<feature type="signal peptide" evidence="16">
    <location>
        <begin position="1"/>
        <end position="19"/>
    </location>
</feature>
<sequence length="166" mass="18198">MKVLSICVLVAIVCTFADAASTCKMTSSSYSANDGTVLTEVAHLITFTAECPPNVLPAFANLNGRTLAVVRDDVTKKYQVSWTQELAKSSSGSYEITVFDDEGFQQLRKAQRAGEREPKPLLSLSYSHSSPYRGPFVQNEFAALLGLLVLSYVAISYRFKITSKQI</sequence>
<evidence type="ECO:0000256" key="4">
    <source>
        <dbReference type="ARBA" id="ARBA00011819"/>
    </source>
</evidence>
<dbReference type="PANTHER" id="PTHR12731">
    <property type="entry name" value="TRANSLOCON-ASSOCIATED PROTEIN, DELTA SUBUNIT"/>
    <property type="match status" value="1"/>
</dbReference>
<name>A0A9Q0M251_BLOTA</name>
<dbReference type="EMBL" id="JAPWDV010000004">
    <property type="protein sequence ID" value="KAJ6216017.1"/>
    <property type="molecule type" value="Genomic_DNA"/>
</dbReference>
<dbReference type="Proteomes" id="UP001142055">
    <property type="component" value="Chromosome 4"/>
</dbReference>
<dbReference type="PANTHER" id="PTHR12731:SF1">
    <property type="entry name" value="TRANSLOCON-ASSOCIATED PROTEIN SUBUNIT DELTA"/>
    <property type="match status" value="1"/>
</dbReference>
<comment type="function">
    <text evidence="1">TRAP proteins are part of a complex whose function is to bind calcium to the ER membrane and thereby regulate the retention of ER resident proteins.</text>
</comment>
<evidence type="ECO:0000256" key="1">
    <source>
        <dbReference type="ARBA" id="ARBA00002838"/>
    </source>
</evidence>
<evidence type="ECO:0000256" key="2">
    <source>
        <dbReference type="ARBA" id="ARBA00004115"/>
    </source>
</evidence>
<evidence type="ECO:0000313" key="18">
    <source>
        <dbReference type="Proteomes" id="UP001142055"/>
    </source>
</evidence>
<keyword evidence="12 15" id="KW-0472">Membrane</keyword>
<dbReference type="Pfam" id="PF05404">
    <property type="entry name" value="TRAP-delta"/>
    <property type="match status" value="1"/>
</dbReference>
<evidence type="ECO:0000256" key="14">
    <source>
        <dbReference type="ARBA" id="ARBA00031791"/>
    </source>
</evidence>
<evidence type="ECO:0000256" key="11">
    <source>
        <dbReference type="ARBA" id="ARBA00022989"/>
    </source>
</evidence>
<dbReference type="GO" id="GO:0005789">
    <property type="term" value="C:endoplasmic reticulum membrane"/>
    <property type="evidence" value="ECO:0007669"/>
    <property type="project" value="UniProtKB-SubCell"/>
</dbReference>
<keyword evidence="18" id="KW-1185">Reference proteome</keyword>
<organism evidence="17 18">
    <name type="scientific">Blomia tropicalis</name>
    <name type="common">Mite</name>
    <dbReference type="NCBI Taxonomy" id="40697"/>
    <lineage>
        <taxon>Eukaryota</taxon>
        <taxon>Metazoa</taxon>
        <taxon>Ecdysozoa</taxon>
        <taxon>Arthropoda</taxon>
        <taxon>Chelicerata</taxon>
        <taxon>Arachnida</taxon>
        <taxon>Acari</taxon>
        <taxon>Acariformes</taxon>
        <taxon>Sarcoptiformes</taxon>
        <taxon>Astigmata</taxon>
        <taxon>Glycyphagoidea</taxon>
        <taxon>Echimyopodidae</taxon>
        <taxon>Blomia</taxon>
    </lineage>
</organism>
<comment type="caution">
    <text evidence="17">The sequence shown here is derived from an EMBL/GenBank/DDBJ whole genome shotgun (WGS) entry which is preliminary data.</text>
</comment>
<keyword evidence="13" id="KW-1015">Disulfide bond</keyword>
<keyword evidence="9" id="KW-0256">Endoplasmic reticulum</keyword>
<evidence type="ECO:0000256" key="7">
    <source>
        <dbReference type="ARBA" id="ARBA00022692"/>
    </source>
</evidence>
<evidence type="ECO:0000256" key="3">
    <source>
        <dbReference type="ARBA" id="ARBA00009294"/>
    </source>
</evidence>
<evidence type="ECO:0000256" key="13">
    <source>
        <dbReference type="ARBA" id="ARBA00023157"/>
    </source>
</evidence>
<evidence type="ECO:0000256" key="10">
    <source>
        <dbReference type="ARBA" id="ARBA00022843"/>
    </source>
</evidence>
<evidence type="ECO:0000256" key="9">
    <source>
        <dbReference type="ARBA" id="ARBA00022824"/>
    </source>
</evidence>
<keyword evidence="11 15" id="KW-1133">Transmembrane helix</keyword>
<reference evidence="17" key="1">
    <citation type="submission" date="2022-12" db="EMBL/GenBank/DDBJ databases">
        <title>Genome assemblies of Blomia tropicalis.</title>
        <authorList>
            <person name="Cui Y."/>
        </authorList>
    </citation>
    <scope>NUCLEOTIDE SEQUENCE</scope>
    <source>
        <tissue evidence="17">Adult mites</tissue>
    </source>
</reference>
<keyword evidence="6" id="KW-1017">Isopeptide bond</keyword>
<protein>
    <recommendedName>
        <fullName evidence="5">Translocon-associated protein subunit delta</fullName>
    </recommendedName>
    <alternativeName>
        <fullName evidence="14">Signal sequence receptor subunit delta</fullName>
    </alternativeName>
</protein>
<evidence type="ECO:0000313" key="17">
    <source>
        <dbReference type="EMBL" id="KAJ6216017.1"/>
    </source>
</evidence>
<keyword evidence="7 15" id="KW-0812">Transmembrane</keyword>
<comment type="subcellular location">
    <subcellularLocation>
        <location evidence="2">Endoplasmic reticulum membrane</location>
        <topology evidence="2">Single-pass type I membrane protein</topology>
    </subcellularLocation>
</comment>
<evidence type="ECO:0000256" key="6">
    <source>
        <dbReference type="ARBA" id="ARBA00022499"/>
    </source>
</evidence>
<gene>
    <name evidence="17" type="ORF">RDWZM_010517</name>
</gene>
<evidence type="ECO:0000256" key="15">
    <source>
        <dbReference type="SAM" id="Phobius"/>
    </source>
</evidence>
<dbReference type="OMA" id="GPWVNSE"/>
<feature type="chain" id="PRO_5040473593" description="Translocon-associated protein subunit delta" evidence="16">
    <location>
        <begin position="20"/>
        <end position="166"/>
    </location>
</feature>
<comment type="subunit">
    <text evidence="4">Heterotetramer of TRAP-alpha, TRAP-beta, TRAP-delta and TRAP-gamma.</text>
</comment>
<proteinExistence type="inferred from homology"/>
<evidence type="ECO:0000256" key="16">
    <source>
        <dbReference type="SAM" id="SignalP"/>
    </source>
</evidence>
<keyword evidence="8 16" id="KW-0732">Signal</keyword>
<evidence type="ECO:0000256" key="12">
    <source>
        <dbReference type="ARBA" id="ARBA00023136"/>
    </source>
</evidence>
<feature type="transmembrane region" description="Helical" evidence="15">
    <location>
        <begin position="141"/>
        <end position="159"/>
    </location>
</feature>
<evidence type="ECO:0000256" key="8">
    <source>
        <dbReference type="ARBA" id="ARBA00022729"/>
    </source>
</evidence>
<evidence type="ECO:0000256" key="5">
    <source>
        <dbReference type="ARBA" id="ARBA00014387"/>
    </source>
</evidence>
<comment type="similarity">
    <text evidence="3">Belongs to the TRAP-delta family.</text>
</comment>